<dbReference type="Proteomes" id="UP000198510">
    <property type="component" value="Unassembled WGS sequence"/>
</dbReference>
<reference evidence="8 9" key="1">
    <citation type="submission" date="2016-10" db="EMBL/GenBank/DDBJ databases">
        <authorList>
            <person name="de Groot N.N."/>
        </authorList>
    </citation>
    <scope>NUCLEOTIDE SEQUENCE [LARGE SCALE GENOMIC DNA]</scope>
    <source>
        <strain evidence="8 9">DSM 25186</strain>
    </source>
</reference>
<organism evidence="8 9">
    <name type="scientific">Catalinimonas alkaloidigena</name>
    <dbReference type="NCBI Taxonomy" id="1075417"/>
    <lineage>
        <taxon>Bacteria</taxon>
        <taxon>Pseudomonadati</taxon>
        <taxon>Bacteroidota</taxon>
        <taxon>Cytophagia</taxon>
        <taxon>Cytophagales</taxon>
        <taxon>Catalimonadaceae</taxon>
        <taxon>Catalinimonas</taxon>
    </lineage>
</organism>
<evidence type="ECO:0000256" key="6">
    <source>
        <dbReference type="PIRNR" id="PIRNR000535"/>
    </source>
</evidence>
<feature type="domain" description="Carbohydrate kinase PfkB" evidence="7">
    <location>
        <begin position="19"/>
        <end position="295"/>
    </location>
</feature>
<evidence type="ECO:0000256" key="2">
    <source>
        <dbReference type="ARBA" id="ARBA00022679"/>
    </source>
</evidence>
<dbReference type="PANTHER" id="PTHR46566:SF2">
    <property type="entry name" value="ATP-DEPENDENT 6-PHOSPHOFRUCTOKINASE ISOZYME 2"/>
    <property type="match status" value="1"/>
</dbReference>
<dbReference type="InterPro" id="IPR011611">
    <property type="entry name" value="PfkB_dom"/>
</dbReference>
<dbReference type="GO" id="GO:0005524">
    <property type="term" value="F:ATP binding"/>
    <property type="evidence" value="ECO:0007669"/>
    <property type="project" value="UniProtKB-KW"/>
</dbReference>
<evidence type="ECO:0000256" key="1">
    <source>
        <dbReference type="ARBA" id="ARBA00010688"/>
    </source>
</evidence>
<dbReference type="InterPro" id="IPR017583">
    <property type="entry name" value="Tagatose/fructose_Pkinase"/>
</dbReference>
<dbReference type="NCBIfam" id="TIGR03168">
    <property type="entry name" value="1-PFK"/>
    <property type="match status" value="1"/>
</dbReference>
<dbReference type="CDD" id="cd01164">
    <property type="entry name" value="FruK_PfkB_like"/>
    <property type="match status" value="1"/>
</dbReference>
<dbReference type="Gene3D" id="3.40.1190.20">
    <property type="match status" value="1"/>
</dbReference>
<keyword evidence="3" id="KW-0547">Nucleotide-binding</keyword>
<dbReference type="STRING" id="1075417.SAMN05421823_10927"/>
<keyword evidence="4 8" id="KW-0418">Kinase</keyword>
<dbReference type="GO" id="GO:0003872">
    <property type="term" value="F:6-phosphofructokinase activity"/>
    <property type="evidence" value="ECO:0007669"/>
    <property type="project" value="TreeGrafter"/>
</dbReference>
<evidence type="ECO:0000256" key="5">
    <source>
        <dbReference type="ARBA" id="ARBA00022840"/>
    </source>
</evidence>
<dbReference type="FunFam" id="3.40.1190.20:FF:000001">
    <property type="entry name" value="Phosphofructokinase"/>
    <property type="match status" value="1"/>
</dbReference>
<evidence type="ECO:0000313" key="9">
    <source>
        <dbReference type="Proteomes" id="UP000198510"/>
    </source>
</evidence>
<dbReference type="GO" id="GO:0005829">
    <property type="term" value="C:cytosol"/>
    <property type="evidence" value="ECO:0007669"/>
    <property type="project" value="TreeGrafter"/>
</dbReference>
<dbReference type="RefSeq" id="WP_089685458.1">
    <property type="nucleotide sequence ID" value="NZ_FNFO01000009.1"/>
</dbReference>
<dbReference type="EMBL" id="FNFO01000009">
    <property type="protein sequence ID" value="SDL91783.1"/>
    <property type="molecule type" value="Genomic_DNA"/>
</dbReference>
<evidence type="ECO:0000256" key="3">
    <source>
        <dbReference type="ARBA" id="ARBA00022741"/>
    </source>
</evidence>
<evidence type="ECO:0000313" key="8">
    <source>
        <dbReference type="EMBL" id="SDL91783.1"/>
    </source>
</evidence>
<keyword evidence="9" id="KW-1185">Reference proteome</keyword>
<dbReference type="InterPro" id="IPR002173">
    <property type="entry name" value="Carboh/pur_kinase_PfkB_CS"/>
</dbReference>
<comment type="similarity">
    <text evidence="1">Belongs to the carbohydrate kinase PfkB family.</text>
</comment>
<dbReference type="PANTHER" id="PTHR46566">
    <property type="entry name" value="1-PHOSPHOFRUCTOKINASE-RELATED"/>
    <property type="match status" value="1"/>
</dbReference>
<evidence type="ECO:0000256" key="4">
    <source>
        <dbReference type="ARBA" id="ARBA00022777"/>
    </source>
</evidence>
<dbReference type="SUPFAM" id="SSF53613">
    <property type="entry name" value="Ribokinase-like"/>
    <property type="match status" value="1"/>
</dbReference>
<evidence type="ECO:0000259" key="7">
    <source>
        <dbReference type="Pfam" id="PF00294"/>
    </source>
</evidence>
<sequence>MKKIVTLTLNPALDKSATVAELVPERKLRCDRPYFNAGGGGINVARVVRRLGGEALSLFLSGGPAGQHLEALLAQEKVPYQAIPIRGWTRENLTVVVTSTQQQYRFLMPGPQVQADEGTQVLHILRKALTGAHYLVASGSLPPGLSPDFYGKVAQLAHEQGVRFILDTSGEPLLHAARQGVYLLKPNLNELASLTGRDSIDAPTQERLARQLLEQNMCQVAVVSLGPRGAMVVTSEGIAYVAAPTVKPRGTVGAGDSLVGGLVWCLANGDALLDAVQYGVACGSAATLHAGTELCRKEDADRLFQWVRTSAVAQPASSPTFR</sequence>
<keyword evidence="5" id="KW-0067">ATP-binding</keyword>
<proteinExistence type="inferred from homology"/>
<dbReference type="PIRSF" id="PIRSF000535">
    <property type="entry name" value="1PFK/6PFK/LacC"/>
    <property type="match status" value="1"/>
</dbReference>
<dbReference type="PROSITE" id="PS00583">
    <property type="entry name" value="PFKB_KINASES_1"/>
    <property type="match status" value="1"/>
</dbReference>
<dbReference type="OrthoDB" id="9801219at2"/>
<keyword evidence="2 6" id="KW-0808">Transferase</keyword>
<dbReference type="InterPro" id="IPR029056">
    <property type="entry name" value="Ribokinase-like"/>
</dbReference>
<gene>
    <name evidence="8" type="ORF">SAMN05421823_10927</name>
</gene>
<dbReference type="AlphaFoldDB" id="A0A1G9NZR5"/>
<name>A0A1G9NZR5_9BACT</name>
<accession>A0A1G9NZR5</accession>
<protein>
    <submittedName>
        <fullName evidence="8">6-phosphofructokinase 2</fullName>
    </submittedName>
</protein>
<dbReference type="Pfam" id="PF00294">
    <property type="entry name" value="PfkB"/>
    <property type="match status" value="1"/>
</dbReference>